<protein>
    <submittedName>
        <fullName evidence="1">CPL2</fullName>
    </submittedName>
</protein>
<accession>A0A0A9GQ55</accession>
<dbReference type="EMBL" id="GBRH01175073">
    <property type="protein sequence ID" value="JAE22823.1"/>
    <property type="molecule type" value="Transcribed_RNA"/>
</dbReference>
<dbReference type="AlphaFoldDB" id="A0A0A9GQ55"/>
<name>A0A0A9GQ55_ARUDO</name>
<evidence type="ECO:0000313" key="1">
    <source>
        <dbReference type="EMBL" id="JAE22823.1"/>
    </source>
</evidence>
<sequence>MNSLRSSLSSMYRLISADIPAILTGSSSTSILRESISIRSSKDFIVFATIRVSSRSNTMARQRRLSIPTDAA</sequence>
<proteinExistence type="predicted"/>
<organism evidence="1">
    <name type="scientific">Arundo donax</name>
    <name type="common">Giant reed</name>
    <name type="synonym">Donax arundinaceus</name>
    <dbReference type="NCBI Taxonomy" id="35708"/>
    <lineage>
        <taxon>Eukaryota</taxon>
        <taxon>Viridiplantae</taxon>
        <taxon>Streptophyta</taxon>
        <taxon>Embryophyta</taxon>
        <taxon>Tracheophyta</taxon>
        <taxon>Spermatophyta</taxon>
        <taxon>Magnoliopsida</taxon>
        <taxon>Liliopsida</taxon>
        <taxon>Poales</taxon>
        <taxon>Poaceae</taxon>
        <taxon>PACMAD clade</taxon>
        <taxon>Arundinoideae</taxon>
        <taxon>Arundineae</taxon>
        <taxon>Arundo</taxon>
    </lineage>
</organism>
<reference evidence="1" key="2">
    <citation type="journal article" date="2015" name="Data Brief">
        <title>Shoot transcriptome of the giant reed, Arundo donax.</title>
        <authorList>
            <person name="Barrero R.A."/>
            <person name="Guerrero F.D."/>
            <person name="Moolhuijzen P."/>
            <person name="Goolsby J.A."/>
            <person name="Tidwell J."/>
            <person name="Bellgard S.E."/>
            <person name="Bellgard M.I."/>
        </authorList>
    </citation>
    <scope>NUCLEOTIDE SEQUENCE</scope>
    <source>
        <tissue evidence="1">Shoot tissue taken approximately 20 cm above the soil surface</tissue>
    </source>
</reference>
<reference evidence="1" key="1">
    <citation type="submission" date="2014-09" db="EMBL/GenBank/DDBJ databases">
        <authorList>
            <person name="Magalhaes I.L.F."/>
            <person name="Oliveira U."/>
            <person name="Santos F.R."/>
            <person name="Vidigal T.H.D.A."/>
            <person name="Brescovit A.D."/>
            <person name="Santos A.J."/>
        </authorList>
    </citation>
    <scope>NUCLEOTIDE SEQUENCE</scope>
    <source>
        <tissue evidence="1">Shoot tissue taken approximately 20 cm above the soil surface</tissue>
    </source>
</reference>